<keyword evidence="2" id="KW-0812">Transmembrane</keyword>
<gene>
    <name evidence="3" type="ORF">VTH8203_01347</name>
</gene>
<organism evidence="3 4">
    <name type="scientific">Vibrio thalassae</name>
    <dbReference type="NCBI Taxonomy" id="1243014"/>
    <lineage>
        <taxon>Bacteria</taxon>
        <taxon>Pseudomonadati</taxon>
        <taxon>Pseudomonadota</taxon>
        <taxon>Gammaproteobacteria</taxon>
        <taxon>Vibrionales</taxon>
        <taxon>Vibrionaceae</taxon>
        <taxon>Vibrio</taxon>
    </lineage>
</organism>
<feature type="region of interest" description="Disordered" evidence="1">
    <location>
        <begin position="271"/>
        <end position="300"/>
    </location>
</feature>
<keyword evidence="4" id="KW-1185">Reference proteome</keyword>
<feature type="transmembrane region" description="Helical" evidence="2">
    <location>
        <begin position="103"/>
        <end position="124"/>
    </location>
</feature>
<dbReference type="EMBL" id="OANU01000012">
    <property type="protein sequence ID" value="SNX47732.1"/>
    <property type="molecule type" value="Genomic_DNA"/>
</dbReference>
<sequence length="370" mass="40564">MNNQKKIKRHDQGAADVEKVTPIDAAVSGKKEIESATSTEQSTVMEEASKDESSGASTVEQSNPIDTTSSSAENEEVQTSKLEDVEQASEEVAKKKKSGSTGLLKVTSLTFVIAAFSSGGWYLYNSNGGEFPDLVNFASGSNRATSVETISQENLNRLSLEMRDVKEQLAQLNLPQTIDTMKTQNQLLQERINSAIESFNAEVDRFAETSRKRSEEILELKEVVTKNKTFGDSERKNLSNRLIQIELEQEREGKELLDKIEREVTKLKALKSSTQTSAPKTNQKKAPKAAQASTQTTTPTTKQITTIGTLALEKISRFGSQYVAQLTDGLSGAMPIIKGDRLGQYSVVDINDEGVTLKDQIGNVYLMPAK</sequence>
<dbReference type="RefSeq" id="WP_096992976.1">
    <property type="nucleotide sequence ID" value="NZ_JBHSII010000006.1"/>
</dbReference>
<feature type="compositionally biased region" description="Polar residues" evidence="1">
    <location>
        <begin position="35"/>
        <end position="44"/>
    </location>
</feature>
<evidence type="ECO:0000313" key="3">
    <source>
        <dbReference type="EMBL" id="SNX47732.1"/>
    </source>
</evidence>
<evidence type="ECO:0000256" key="1">
    <source>
        <dbReference type="SAM" id="MobiDB-lite"/>
    </source>
</evidence>
<keyword evidence="2" id="KW-0472">Membrane</keyword>
<accession>A0A240EGE1</accession>
<dbReference type="Proteomes" id="UP000219336">
    <property type="component" value="Unassembled WGS sequence"/>
</dbReference>
<dbReference type="OrthoDB" id="9978109at2"/>
<protein>
    <submittedName>
        <fullName evidence="3">Uncharacterized protein</fullName>
    </submittedName>
</protein>
<keyword evidence="2" id="KW-1133">Transmembrane helix</keyword>
<proteinExistence type="predicted"/>
<evidence type="ECO:0000313" key="4">
    <source>
        <dbReference type="Proteomes" id="UP000219336"/>
    </source>
</evidence>
<feature type="region of interest" description="Disordered" evidence="1">
    <location>
        <begin position="1"/>
        <end position="86"/>
    </location>
</feature>
<evidence type="ECO:0000256" key="2">
    <source>
        <dbReference type="SAM" id="Phobius"/>
    </source>
</evidence>
<reference evidence="4" key="1">
    <citation type="submission" date="2016-06" db="EMBL/GenBank/DDBJ databases">
        <authorList>
            <person name="Rodrigo-Torres L."/>
            <person name="Arahal R.D."/>
            <person name="Lucena T."/>
        </authorList>
    </citation>
    <scope>NUCLEOTIDE SEQUENCE [LARGE SCALE GENOMIC DNA]</scope>
    <source>
        <strain evidence="4">CECT8203</strain>
    </source>
</reference>
<feature type="compositionally biased region" description="Basic and acidic residues" evidence="1">
    <location>
        <begin position="10"/>
        <end position="21"/>
    </location>
</feature>
<dbReference type="AlphaFoldDB" id="A0A240EGE1"/>
<feature type="compositionally biased region" description="Polar residues" evidence="1">
    <location>
        <begin position="54"/>
        <end position="80"/>
    </location>
</feature>
<name>A0A240EGE1_9VIBR</name>
<feature type="compositionally biased region" description="Low complexity" evidence="1">
    <location>
        <begin position="288"/>
        <end position="300"/>
    </location>
</feature>